<protein>
    <submittedName>
        <fullName evidence="2">YgjP-like metallopeptidase domain-containing protein</fullName>
    </submittedName>
</protein>
<keyword evidence="3" id="KW-1185">Reference proteome</keyword>
<dbReference type="Gene3D" id="3.30.2010.10">
    <property type="entry name" value="Metalloproteases ('zincins'), catalytic domain"/>
    <property type="match status" value="1"/>
</dbReference>
<dbReference type="Pfam" id="PF01863">
    <property type="entry name" value="YgjP-like"/>
    <property type="match status" value="1"/>
</dbReference>
<dbReference type="Proteomes" id="UP001596368">
    <property type="component" value="Unassembled WGS sequence"/>
</dbReference>
<accession>A0ABD5XME0</accession>
<dbReference type="InterPro" id="IPR053136">
    <property type="entry name" value="UTP_pyrophosphatase-like"/>
</dbReference>
<dbReference type="EMBL" id="JBHSZG010000001">
    <property type="protein sequence ID" value="MFC7136350.1"/>
    <property type="molecule type" value="Genomic_DNA"/>
</dbReference>
<dbReference type="InterPro" id="IPR002725">
    <property type="entry name" value="YgjP-like_metallopeptidase"/>
</dbReference>
<dbReference type="AlphaFoldDB" id="A0ABD5XME0"/>
<evidence type="ECO:0000259" key="1">
    <source>
        <dbReference type="Pfam" id="PF01863"/>
    </source>
</evidence>
<evidence type="ECO:0000313" key="3">
    <source>
        <dbReference type="Proteomes" id="UP001596368"/>
    </source>
</evidence>
<comment type="caution">
    <text evidence="2">The sequence shown here is derived from an EMBL/GenBank/DDBJ whole genome shotgun (WGS) entry which is preliminary data.</text>
</comment>
<evidence type="ECO:0000313" key="2">
    <source>
        <dbReference type="EMBL" id="MFC7136350.1"/>
    </source>
</evidence>
<sequence>MIHELAHRREMNHSPAFWSVVAEHDPDYEAHRAWLAEHGLRLVFSPDDY</sequence>
<proteinExistence type="predicted"/>
<gene>
    <name evidence="2" type="ORF">ACFQRB_06945</name>
</gene>
<dbReference type="CDD" id="cd07344">
    <property type="entry name" value="M48_yhfN_like"/>
    <property type="match status" value="1"/>
</dbReference>
<organism evidence="2 3">
    <name type="scientific">Halobaculum litoreum</name>
    <dbReference type="NCBI Taxonomy" id="3031998"/>
    <lineage>
        <taxon>Archaea</taxon>
        <taxon>Methanobacteriati</taxon>
        <taxon>Methanobacteriota</taxon>
        <taxon>Stenosarchaea group</taxon>
        <taxon>Halobacteria</taxon>
        <taxon>Halobacteriales</taxon>
        <taxon>Haloferacaceae</taxon>
        <taxon>Halobaculum</taxon>
    </lineage>
</organism>
<reference evidence="2 3" key="1">
    <citation type="journal article" date="2019" name="Int. J. Syst. Evol. Microbiol.">
        <title>The Global Catalogue of Microorganisms (GCM) 10K type strain sequencing project: providing services to taxonomists for standard genome sequencing and annotation.</title>
        <authorList>
            <consortium name="The Broad Institute Genomics Platform"/>
            <consortium name="The Broad Institute Genome Sequencing Center for Infectious Disease"/>
            <person name="Wu L."/>
            <person name="Ma J."/>
        </authorList>
    </citation>
    <scope>NUCLEOTIDE SEQUENCE [LARGE SCALE GENOMIC DNA]</scope>
    <source>
        <strain evidence="2 3">DT92</strain>
    </source>
</reference>
<dbReference type="PANTHER" id="PTHR30399">
    <property type="entry name" value="UNCHARACTERIZED PROTEIN YGJP"/>
    <property type="match status" value="1"/>
</dbReference>
<feature type="domain" description="YgjP-like metallopeptidase" evidence="1">
    <location>
        <begin position="1"/>
        <end position="38"/>
    </location>
</feature>
<name>A0ABD5XME0_9EURY</name>
<dbReference type="PANTHER" id="PTHR30399:SF1">
    <property type="entry name" value="UTP PYROPHOSPHATASE"/>
    <property type="match status" value="1"/>
</dbReference>